<dbReference type="AlphaFoldDB" id="A0A2P2NW22"/>
<protein>
    <submittedName>
        <fullName evidence="2">Uncharacterized protein</fullName>
    </submittedName>
</protein>
<evidence type="ECO:0000313" key="2">
    <source>
        <dbReference type="EMBL" id="MBX46706.1"/>
    </source>
</evidence>
<proteinExistence type="predicted"/>
<organism evidence="2">
    <name type="scientific">Rhizophora mucronata</name>
    <name type="common">Asiatic mangrove</name>
    <dbReference type="NCBI Taxonomy" id="61149"/>
    <lineage>
        <taxon>Eukaryota</taxon>
        <taxon>Viridiplantae</taxon>
        <taxon>Streptophyta</taxon>
        <taxon>Embryophyta</taxon>
        <taxon>Tracheophyta</taxon>
        <taxon>Spermatophyta</taxon>
        <taxon>Magnoliopsida</taxon>
        <taxon>eudicotyledons</taxon>
        <taxon>Gunneridae</taxon>
        <taxon>Pentapetalae</taxon>
        <taxon>rosids</taxon>
        <taxon>fabids</taxon>
        <taxon>Malpighiales</taxon>
        <taxon>Rhizophoraceae</taxon>
        <taxon>Rhizophora</taxon>
    </lineage>
</organism>
<feature type="region of interest" description="Disordered" evidence="1">
    <location>
        <begin position="1"/>
        <end position="42"/>
    </location>
</feature>
<accession>A0A2P2NW22</accession>
<sequence>MRRRPSDNLPVDLRKKERPLGRLTENPRPATSPPVSELESPKLKMTGGFLQWEATEVLLISNGTVAPRRRRRRMRR</sequence>
<name>A0A2P2NW22_RHIMU</name>
<reference evidence="2" key="1">
    <citation type="submission" date="2018-02" db="EMBL/GenBank/DDBJ databases">
        <title>Rhizophora mucronata_Transcriptome.</title>
        <authorList>
            <person name="Meera S.P."/>
            <person name="Sreeshan A."/>
            <person name="Augustine A."/>
        </authorList>
    </citation>
    <scope>NUCLEOTIDE SEQUENCE</scope>
    <source>
        <tissue evidence="2">Leaf</tissue>
    </source>
</reference>
<feature type="compositionally biased region" description="Basic and acidic residues" evidence="1">
    <location>
        <begin position="1"/>
        <end position="20"/>
    </location>
</feature>
<evidence type="ECO:0000256" key="1">
    <source>
        <dbReference type="SAM" id="MobiDB-lite"/>
    </source>
</evidence>
<dbReference type="EMBL" id="GGEC01066222">
    <property type="protein sequence ID" value="MBX46706.1"/>
    <property type="molecule type" value="Transcribed_RNA"/>
</dbReference>